<dbReference type="OrthoDB" id="9783100at2"/>
<comment type="subcellular location">
    <subcellularLocation>
        <location evidence="2">Cell membrane</location>
        <topology evidence="2">Lipid-anchor</topology>
    </subcellularLocation>
</comment>
<dbReference type="PATRIC" id="fig|438.15.peg.1007"/>
<evidence type="ECO:0000256" key="2">
    <source>
        <dbReference type="RuleBase" id="RU362097"/>
    </source>
</evidence>
<dbReference type="Gene3D" id="1.20.1600.10">
    <property type="entry name" value="Outer membrane efflux proteins (OEP)"/>
    <property type="match status" value="1"/>
</dbReference>
<keyword evidence="2" id="KW-0472">Membrane</keyword>
<keyword evidence="2" id="KW-0812">Transmembrane</keyword>
<dbReference type="InterPro" id="IPR010131">
    <property type="entry name" value="MdtP/NodT-like"/>
</dbReference>
<dbReference type="InterPro" id="IPR003423">
    <property type="entry name" value="OMP_efflux"/>
</dbReference>
<dbReference type="NCBIfam" id="TIGR01845">
    <property type="entry name" value="outer_NodT"/>
    <property type="match status" value="1"/>
</dbReference>
<sequence>MTHFSASRQSRLYRQVACFAVSVGLLGGCTMIPKYKRPQPPLAQTWADYQHTDNVMLQKAASDIGWRDFFIDPRLQQLITIALRENRDIRQAAASIVEAQGRYDIQHAGLFPSIGATGGPMYQAPSDAAGLSFAPGLDSAQTGTGMARNPFRFYQGGIGFSAYEIDIFGRIRSLSREAAEETLAQQENFRGVTISIIAQVANAYIAWLGDRQAVVLAQNTLSSQQSTLQLIQDKYNHGEADLLTVRQAETQVAQSAGLLADSQRRVEQDENLISLLIGAPIPANLPPPANLGQQTVLADVPAGLPSDLLNRRPDIVQAEHDLLSAQADIGAARAAFFPRITLTASDGISSLQFHKLFTSAATTWGVNPNIQIPLWTWGQNSGNLKASKARRDSKITTYEKTVQTAFREVADALAGRKAYLDEQKEVDALVNASGDAYRLAKMRYEAGIDSYLTTLESQRAYLQAQQNQISVDVSRYQNLVTLYRSLGGGWKEKG</sequence>
<dbReference type="Gene3D" id="2.20.200.10">
    <property type="entry name" value="Outer membrane efflux proteins (OEP)"/>
    <property type="match status" value="1"/>
</dbReference>
<dbReference type="AlphaFoldDB" id="A0A1A0DDC6"/>
<dbReference type="RefSeq" id="WP_003623693.1">
    <property type="nucleotide sequence ID" value="NZ_BSCN01000024.1"/>
</dbReference>
<dbReference type="Proteomes" id="UP000093796">
    <property type="component" value="Unassembled WGS sequence"/>
</dbReference>
<keyword evidence="2" id="KW-0564">Palmitate</keyword>
<reference evidence="3 4" key="1">
    <citation type="submission" date="2016-05" db="EMBL/GenBank/DDBJ databases">
        <title>Genome sequencing of Acetobacter pasteurianus strain SRCM100623.</title>
        <authorList>
            <person name="Song Y.R."/>
        </authorList>
    </citation>
    <scope>NUCLEOTIDE SEQUENCE [LARGE SCALE GENOMIC DNA]</scope>
    <source>
        <strain evidence="3 4">SRCM100623</strain>
    </source>
</reference>
<organism evidence="3 4">
    <name type="scientific">Acetobacter pasteurianus</name>
    <name type="common">Acetobacter turbidans</name>
    <dbReference type="NCBI Taxonomy" id="438"/>
    <lineage>
        <taxon>Bacteria</taxon>
        <taxon>Pseudomonadati</taxon>
        <taxon>Pseudomonadota</taxon>
        <taxon>Alphaproteobacteria</taxon>
        <taxon>Acetobacterales</taxon>
        <taxon>Acetobacteraceae</taxon>
        <taxon>Acetobacter</taxon>
    </lineage>
</organism>
<proteinExistence type="inferred from homology"/>
<evidence type="ECO:0000313" key="3">
    <source>
        <dbReference type="EMBL" id="OAZ73273.1"/>
    </source>
</evidence>
<name>A0A1A0DDC6_ACEPA</name>
<dbReference type="eggNOG" id="COG1538">
    <property type="taxonomic scope" value="Bacteria"/>
</dbReference>
<dbReference type="EMBL" id="LYUD01000097">
    <property type="protein sequence ID" value="OAZ73273.1"/>
    <property type="molecule type" value="Genomic_DNA"/>
</dbReference>
<comment type="similarity">
    <text evidence="1 2">Belongs to the outer membrane factor (OMF) (TC 1.B.17) family.</text>
</comment>
<dbReference type="PANTHER" id="PTHR30203:SF32">
    <property type="entry name" value="CATION EFFLUX SYSTEM PROTEIN CUSC"/>
    <property type="match status" value="1"/>
</dbReference>
<evidence type="ECO:0000256" key="1">
    <source>
        <dbReference type="ARBA" id="ARBA00007613"/>
    </source>
</evidence>
<keyword evidence="2" id="KW-0449">Lipoprotein</keyword>
<dbReference type="SUPFAM" id="SSF56954">
    <property type="entry name" value="Outer membrane efflux proteins (OEP)"/>
    <property type="match status" value="1"/>
</dbReference>
<gene>
    <name evidence="3" type="ORF">SRCM100623_00867</name>
</gene>
<accession>A0A1A0DDC6</accession>
<dbReference type="Pfam" id="PF02321">
    <property type="entry name" value="OEP"/>
    <property type="match status" value="2"/>
</dbReference>
<dbReference type="GO" id="GO:0005886">
    <property type="term" value="C:plasma membrane"/>
    <property type="evidence" value="ECO:0007669"/>
    <property type="project" value="UniProtKB-SubCell"/>
</dbReference>
<evidence type="ECO:0000313" key="4">
    <source>
        <dbReference type="Proteomes" id="UP000093796"/>
    </source>
</evidence>
<comment type="caution">
    <text evidence="3">The sequence shown here is derived from an EMBL/GenBank/DDBJ whole genome shotgun (WGS) entry which is preliminary data.</text>
</comment>
<protein>
    <submittedName>
        <fullName evidence="3">Outer membrane protein OprM</fullName>
    </submittedName>
</protein>
<keyword evidence="2" id="KW-1134">Transmembrane beta strand</keyword>
<dbReference type="GO" id="GO:0015562">
    <property type="term" value="F:efflux transmembrane transporter activity"/>
    <property type="evidence" value="ECO:0007669"/>
    <property type="project" value="InterPro"/>
</dbReference>
<dbReference type="OMA" id="GREHIGS"/>
<dbReference type="GeneID" id="60377438"/>
<dbReference type="PANTHER" id="PTHR30203">
    <property type="entry name" value="OUTER MEMBRANE CATION EFFLUX PROTEIN"/>
    <property type="match status" value="1"/>
</dbReference>